<sequence length="176" mass="19823">MDEPSATRASLPKGYSFVSKGNAFITGNCRRHAQAASHVVYVVFKNGDKKTRIGIGVPTNIYLQVQLDERNTRSERVANVLKRDEHIAKEFKKAIMKNYPRIPASDVSEILEKALEKGKGKVGRTSTLDISKKVTLAVRAYIRHQHTNYDTLLRGGMDRDEARREAAAKRVDVRDK</sequence>
<protein>
    <recommendedName>
        <fullName evidence="1">DUF2293 domain-containing protein</fullName>
    </recommendedName>
</protein>
<evidence type="ECO:0000313" key="3">
    <source>
        <dbReference type="Proteomes" id="UP000284375"/>
    </source>
</evidence>
<dbReference type="Pfam" id="PF10056">
    <property type="entry name" value="DUF2293"/>
    <property type="match status" value="1"/>
</dbReference>
<reference evidence="2 3" key="1">
    <citation type="submission" date="2015-09" db="EMBL/GenBank/DDBJ databases">
        <title>Host preference determinants of Valsa canker pathogens revealed by comparative genomics.</title>
        <authorList>
            <person name="Yin Z."/>
            <person name="Huang L."/>
        </authorList>
    </citation>
    <scope>NUCLEOTIDE SEQUENCE [LARGE SCALE GENOMIC DNA]</scope>
    <source>
        <strain evidence="2 3">YSFL</strain>
    </source>
</reference>
<evidence type="ECO:0000313" key="2">
    <source>
        <dbReference type="EMBL" id="ROV89265.1"/>
    </source>
</evidence>
<comment type="caution">
    <text evidence="2">The sequence shown here is derived from an EMBL/GenBank/DDBJ whole genome shotgun (WGS) entry which is preliminary data.</text>
</comment>
<dbReference type="EMBL" id="LJZO01000059">
    <property type="protein sequence ID" value="ROV89265.1"/>
    <property type="molecule type" value="Genomic_DNA"/>
</dbReference>
<dbReference type="InterPro" id="IPR018744">
    <property type="entry name" value="DUF2293"/>
</dbReference>
<dbReference type="OrthoDB" id="5381833at2759"/>
<dbReference type="Proteomes" id="UP000284375">
    <property type="component" value="Unassembled WGS sequence"/>
</dbReference>
<dbReference type="AlphaFoldDB" id="A0A423VE35"/>
<gene>
    <name evidence="2" type="ORF">VSDG_09110</name>
</gene>
<evidence type="ECO:0000259" key="1">
    <source>
        <dbReference type="Pfam" id="PF10056"/>
    </source>
</evidence>
<keyword evidence="3" id="KW-1185">Reference proteome</keyword>
<feature type="domain" description="DUF2293" evidence="1">
    <location>
        <begin position="94"/>
        <end position="174"/>
    </location>
</feature>
<dbReference type="PANTHER" id="PTHR38113">
    <property type="match status" value="1"/>
</dbReference>
<organism evidence="2 3">
    <name type="scientific">Cytospora chrysosperma</name>
    <name type="common">Cytospora canker fungus</name>
    <name type="synonym">Sphaeria chrysosperma</name>
    <dbReference type="NCBI Taxonomy" id="252740"/>
    <lineage>
        <taxon>Eukaryota</taxon>
        <taxon>Fungi</taxon>
        <taxon>Dikarya</taxon>
        <taxon>Ascomycota</taxon>
        <taxon>Pezizomycotina</taxon>
        <taxon>Sordariomycetes</taxon>
        <taxon>Sordariomycetidae</taxon>
        <taxon>Diaporthales</taxon>
        <taxon>Cytosporaceae</taxon>
        <taxon>Cytospora</taxon>
    </lineage>
</organism>
<accession>A0A423VE35</accession>
<proteinExistence type="predicted"/>
<name>A0A423VE35_CYTCH</name>
<dbReference type="PANTHER" id="PTHR38113:SF2">
    <property type="entry name" value="DUF2293 DOMAIN-CONTAINING PROTEIN"/>
    <property type="match status" value="1"/>
</dbReference>